<evidence type="ECO:0000256" key="3">
    <source>
        <dbReference type="ARBA" id="ARBA00022475"/>
    </source>
</evidence>
<gene>
    <name evidence="8" type="ORF">E6H00_03995</name>
</gene>
<evidence type="ECO:0000256" key="7">
    <source>
        <dbReference type="SAM" id="Phobius"/>
    </source>
</evidence>
<feature type="transmembrane region" description="Helical" evidence="7">
    <location>
        <begin position="66"/>
        <end position="93"/>
    </location>
</feature>
<feature type="transmembrane region" description="Helical" evidence="7">
    <location>
        <begin position="113"/>
        <end position="132"/>
    </location>
</feature>
<name>A0A537K7D1_9BACT</name>
<comment type="caution">
    <text evidence="8">The sequence shown here is derived from an EMBL/GenBank/DDBJ whole genome shotgun (WGS) entry which is preliminary data.</text>
</comment>
<sequence>MLDFFGHYAAWGALFLRLGAGITLTVHGHPKLFGPQPGPKGFAQYLKSLGIGGPETMAYVVAIAEFVGGICLIVGFLTRLAALVIAIEFLVIILKVKWSKGFLMSGGGWEWDWALLTMAISLLLTGPGRLSLDNVIHTGL</sequence>
<proteinExistence type="inferred from homology"/>
<protein>
    <submittedName>
        <fullName evidence="8">DoxX family protein</fullName>
    </submittedName>
</protein>
<evidence type="ECO:0000256" key="4">
    <source>
        <dbReference type="ARBA" id="ARBA00022692"/>
    </source>
</evidence>
<evidence type="ECO:0000256" key="5">
    <source>
        <dbReference type="ARBA" id="ARBA00022989"/>
    </source>
</evidence>
<evidence type="ECO:0000313" key="9">
    <source>
        <dbReference type="Proteomes" id="UP000318509"/>
    </source>
</evidence>
<organism evidence="8 9">
    <name type="scientific">Candidatus Segetimicrobium genomatis</name>
    <dbReference type="NCBI Taxonomy" id="2569760"/>
    <lineage>
        <taxon>Bacteria</taxon>
        <taxon>Bacillati</taxon>
        <taxon>Candidatus Sysuimicrobiota</taxon>
        <taxon>Candidatus Sysuimicrobiia</taxon>
        <taxon>Candidatus Sysuimicrobiales</taxon>
        <taxon>Candidatus Segetimicrobiaceae</taxon>
        <taxon>Candidatus Segetimicrobium</taxon>
    </lineage>
</organism>
<dbReference type="GO" id="GO:0005886">
    <property type="term" value="C:plasma membrane"/>
    <property type="evidence" value="ECO:0007669"/>
    <property type="project" value="UniProtKB-SubCell"/>
</dbReference>
<dbReference type="Pfam" id="PF07681">
    <property type="entry name" value="DoxX"/>
    <property type="match status" value="1"/>
</dbReference>
<keyword evidence="6 7" id="KW-0472">Membrane</keyword>
<evidence type="ECO:0000313" key="8">
    <source>
        <dbReference type="EMBL" id="TMI91442.1"/>
    </source>
</evidence>
<accession>A0A537K7D1</accession>
<evidence type="ECO:0000256" key="6">
    <source>
        <dbReference type="ARBA" id="ARBA00023136"/>
    </source>
</evidence>
<dbReference type="PANTHER" id="PTHR33452">
    <property type="entry name" value="OXIDOREDUCTASE CATD-RELATED"/>
    <property type="match status" value="1"/>
</dbReference>
<feature type="transmembrane region" description="Helical" evidence="7">
    <location>
        <begin position="6"/>
        <end position="26"/>
    </location>
</feature>
<reference evidence="8 9" key="1">
    <citation type="journal article" date="2019" name="Nat. Microbiol.">
        <title>Mediterranean grassland soil C-N compound turnover is dependent on rainfall and depth, and is mediated by genomically divergent microorganisms.</title>
        <authorList>
            <person name="Diamond S."/>
            <person name="Andeer P.F."/>
            <person name="Li Z."/>
            <person name="Crits-Christoph A."/>
            <person name="Burstein D."/>
            <person name="Anantharaman K."/>
            <person name="Lane K.R."/>
            <person name="Thomas B.C."/>
            <person name="Pan C."/>
            <person name="Northen T.R."/>
            <person name="Banfield J.F."/>
        </authorList>
    </citation>
    <scope>NUCLEOTIDE SEQUENCE [LARGE SCALE GENOMIC DNA]</scope>
    <source>
        <strain evidence="8">NP_3</strain>
    </source>
</reference>
<dbReference type="InterPro" id="IPR051907">
    <property type="entry name" value="DoxX-like_oxidoreductase"/>
</dbReference>
<comment type="similarity">
    <text evidence="2">Belongs to the DoxX family.</text>
</comment>
<dbReference type="PANTHER" id="PTHR33452:SF1">
    <property type="entry name" value="INNER MEMBRANE PROTEIN YPHA-RELATED"/>
    <property type="match status" value="1"/>
</dbReference>
<dbReference type="InterPro" id="IPR032808">
    <property type="entry name" value="DoxX"/>
</dbReference>
<evidence type="ECO:0000256" key="1">
    <source>
        <dbReference type="ARBA" id="ARBA00004651"/>
    </source>
</evidence>
<keyword evidence="4 7" id="KW-0812">Transmembrane</keyword>
<comment type="subcellular location">
    <subcellularLocation>
        <location evidence="1">Cell membrane</location>
        <topology evidence="1">Multi-pass membrane protein</topology>
    </subcellularLocation>
</comment>
<dbReference type="AlphaFoldDB" id="A0A537K7D1"/>
<dbReference type="Proteomes" id="UP000318509">
    <property type="component" value="Unassembled WGS sequence"/>
</dbReference>
<dbReference type="EMBL" id="VBAK01000093">
    <property type="protein sequence ID" value="TMI91442.1"/>
    <property type="molecule type" value="Genomic_DNA"/>
</dbReference>
<evidence type="ECO:0000256" key="2">
    <source>
        <dbReference type="ARBA" id="ARBA00006679"/>
    </source>
</evidence>
<keyword evidence="5 7" id="KW-1133">Transmembrane helix</keyword>
<keyword evidence="3" id="KW-1003">Cell membrane</keyword>